<evidence type="ECO:0000313" key="2">
    <source>
        <dbReference type="EMBL" id="GJU04809.1"/>
    </source>
</evidence>
<organism evidence="2 3">
    <name type="scientific">Tanacetum coccineum</name>
    <dbReference type="NCBI Taxonomy" id="301880"/>
    <lineage>
        <taxon>Eukaryota</taxon>
        <taxon>Viridiplantae</taxon>
        <taxon>Streptophyta</taxon>
        <taxon>Embryophyta</taxon>
        <taxon>Tracheophyta</taxon>
        <taxon>Spermatophyta</taxon>
        <taxon>Magnoliopsida</taxon>
        <taxon>eudicotyledons</taxon>
        <taxon>Gunneridae</taxon>
        <taxon>Pentapetalae</taxon>
        <taxon>asterids</taxon>
        <taxon>campanulids</taxon>
        <taxon>Asterales</taxon>
        <taxon>Asteraceae</taxon>
        <taxon>Asteroideae</taxon>
        <taxon>Anthemideae</taxon>
        <taxon>Anthemidinae</taxon>
        <taxon>Tanacetum</taxon>
    </lineage>
</organism>
<sequence length="86" mass="9093">MWWGGGEMAAEPQCWKARLGDGDAGGAGWMVGVMVSAVVVLMASVGWQRRLDGWGGSVVMRMAAGGDDNEGVDDDDDDMMMRVVLG</sequence>
<protein>
    <submittedName>
        <fullName evidence="2">Uncharacterized protein</fullName>
    </submittedName>
</protein>
<keyword evidence="1" id="KW-1133">Transmembrane helix</keyword>
<dbReference type="Proteomes" id="UP001151760">
    <property type="component" value="Unassembled WGS sequence"/>
</dbReference>
<keyword evidence="3" id="KW-1185">Reference proteome</keyword>
<gene>
    <name evidence="2" type="ORF">Tco_1121239</name>
</gene>
<keyword evidence="1" id="KW-0472">Membrane</keyword>
<proteinExistence type="predicted"/>
<reference evidence="2" key="1">
    <citation type="journal article" date="2022" name="Int. J. Mol. Sci.">
        <title>Draft Genome of Tanacetum Coccineum: Genomic Comparison of Closely Related Tanacetum-Family Plants.</title>
        <authorList>
            <person name="Yamashiro T."/>
            <person name="Shiraishi A."/>
            <person name="Nakayama K."/>
            <person name="Satake H."/>
        </authorList>
    </citation>
    <scope>NUCLEOTIDE SEQUENCE</scope>
</reference>
<comment type="caution">
    <text evidence="2">The sequence shown here is derived from an EMBL/GenBank/DDBJ whole genome shotgun (WGS) entry which is preliminary data.</text>
</comment>
<keyword evidence="1" id="KW-0812">Transmembrane</keyword>
<feature type="transmembrane region" description="Helical" evidence="1">
    <location>
        <begin position="27"/>
        <end position="47"/>
    </location>
</feature>
<dbReference type="EMBL" id="BQNB010021286">
    <property type="protein sequence ID" value="GJU04809.1"/>
    <property type="molecule type" value="Genomic_DNA"/>
</dbReference>
<evidence type="ECO:0000313" key="3">
    <source>
        <dbReference type="Proteomes" id="UP001151760"/>
    </source>
</evidence>
<reference evidence="2" key="2">
    <citation type="submission" date="2022-01" db="EMBL/GenBank/DDBJ databases">
        <authorList>
            <person name="Yamashiro T."/>
            <person name="Shiraishi A."/>
            <person name="Satake H."/>
            <person name="Nakayama K."/>
        </authorList>
    </citation>
    <scope>NUCLEOTIDE SEQUENCE</scope>
</reference>
<evidence type="ECO:0000256" key="1">
    <source>
        <dbReference type="SAM" id="Phobius"/>
    </source>
</evidence>
<name>A0ABQ5IX45_9ASTR</name>
<accession>A0ABQ5IX45</accession>